<dbReference type="Pfam" id="PF00120">
    <property type="entry name" value="Gln-synt_C"/>
    <property type="match status" value="1"/>
</dbReference>
<dbReference type="PANTHER" id="PTHR43785:SF2">
    <property type="entry name" value="TYPE-1 GLUTAMINE SYNTHETASE 1"/>
    <property type="match status" value="1"/>
</dbReference>
<dbReference type="SUPFAM" id="SSF55931">
    <property type="entry name" value="Glutamine synthetase/guanido kinase"/>
    <property type="match status" value="1"/>
</dbReference>
<evidence type="ECO:0000256" key="2">
    <source>
        <dbReference type="PROSITE-ProRule" id="PRU01331"/>
    </source>
</evidence>
<accession>A0A9W9W9Y0</accession>
<evidence type="ECO:0000313" key="5">
    <source>
        <dbReference type="EMBL" id="KAJ5413635.1"/>
    </source>
</evidence>
<evidence type="ECO:0000259" key="4">
    <source>
        <dbReference type="PROSITE" id="PS51987"/>
    </source>
</evidence>
<evidence type="ECO:0000256" key="1">
    <source>
        <dbReference type="ARBA" id="ARBA00022598"/>
    </source>
</evidence>
<keyword evidence="1" id="KW-0436">Ligase</keyword>
<organism evidence="5 6">
    <name type="scientific">Penicillium cosmopolitanum</name>
    <dbReference type="NCBI Taxonomy" id="1131564"/>
    <lineage>
        <taxon>Eukaryota</taxon>
        <taxon>Fungi</taxon>
        <taxon>Dikarya</taxon>
        <taxon>Ascomycota</taxon>
        <taxon>Pezizomycotina</taxon>
        <taxon>Eurotiomycetes</taxon>
        <taxon>Eurotiomycetidae</taxon>
        <taxon>Eurotiales</taxon>
        <taxon>Aspergillaceae</taxon>
        <taxon>Penicillium</taxon>
    </lineage>
</organism>
<dbReference type="OrthoDB" id="3364440at2759"/>
<dbReference type="PROSITE" id="PS51987">
    <property type="entry name" value="GS_CATALYTIC"/>
    <property type="match status" value="1"/>
</dbReference>
<dbReference type="SMART" id="SM01230">
    <property type="entry name" value="Gln-synt_C"/>
    <property type="match status" value="1"/>
</dbReference>
<dbReference type="AlphaFoldDB" id="A0A9W9W9Y0"/>
<name>A0A9W9W9Y0_9EURO</name>
<dbReference type="EMBL" id="JAPZBU010000003">
    <property type="protein sequence ID" value="KAJ5413635.1"/>
    <property type="molecule type" value="Genomic_DNA"/>
</dbReference>
<dbReference type="InterPro" id="IPR014746">
    <property type="entry name" value="Gln_synth/guanido_kin_cat_dom"/>
</dbReference>
<evidence type="ECO:0000313" key="6">
    <source>
        <dbReference type="Proteomes" id="UP001147747"/>
    </source>
</evidence>
<dbReference type="PANTHER" id="PTHR43785">
    <property type="entry name" value="GAMMA-GLUTAMYLPUTRESCINE SYNTHETASE"/>
    <property type="match status" value="1"/>
</dbReference>
<evidence type="ECO:0000256" key="3">
    <source>
        <dbReference type="RuleBase" id="RU000384"/>
    </source>
</evidence>
<dbReference type="Proteomes" id="UP001147747">
    <property type="component" value="Unassembled WGS sequence"/>
</dbReference>
<dbReference type="GeneID" id="81363889"/>
<proteinExistence type="inferred from homology"/>
<dbReference type="GO" id="GO:0004356">
    <property type="term" value="F:glutamine synthetase activity"/>
    <property type="evidence" value="ECO:0007669"/>
    <property type="project" value="InterPro"/>
</dbReference>
<protein>
    <submittedName>
        <fullName evidence="5">FluG family protein</fullName>
    </submittedName>
</protein>
<dbReference type="InterPro" id="IPR008146">
    <property type="entry name" value="Gln_synth_cat_dom"/>
</dbReference>
<feature type="domain" description="GS catalytic" evidence="4">
    <location>
        <begin position="129"/>
        <end position="463"/>
    </location>
</feature>
<dbReference type="RefSeq" id="XP_056493491.1">
    <property type="nucleotide sequence ID" value="XM_056624909.1"/>
</dbReference>
<gene>
    <name evidence="5" type="ORF">N7509_000262</name>
</gene>
<keyword evidence="6" id="KW-1185">Reference proteome</keyword>
<reference evidence="5" key="1">
    <citation type="submission" date="2022-12" db="EMBL/GenBank/DDBJ databases">
        <authorList>
            <person name="Petersen C."/>
        </authorList>
    </citation>
    <scope>NUCLEOTIDE SEQUENCE</scope>
    <source>
        <strain evidence="5">IBT 29677</strain>
    </source>
</reference>
<reference evidence="5" key="2">
    <citation type="journal article" date="2023" name="IMA Fungus">
        <title>Comparative genomic study of the Penicillium genus elucidates a diverse pangenome and 15 lateral gene transfer events.</title>
        <authorList>
            <person name="Petersen C."/>
            <person name="Sorensen T."/>
            <person name="Nielsen M.R."/>
            <person name="Sondergaard T.E."/>
            <person name="Sorensen J.L."/>
            <person name="Fitzpatrick D.A."/>
            <person name="Frisvad J.C."/>
            <person name="Nielsen K.L."/>
        </authorList>
    </citation>
    <scope>NUCLEOTIDE SEQUENCE</scope>
    <source>
        <strain evidence="5">IBT 29677</strain>
    </source>
</reference>
<dbReference type="Gene3D" id="3.30.590.10">
    <property type="entry name" value="Glutamine synthetase/guanido kinase, catalytic domain"/>
    <property type="match status" value="1"/>
</dbReference>
<comment type="caution">
    <text evidence="5">The sequence shown here is derived from an EMBL/GenBank/DDBJ whole genome shotgun (WGS) entry which is preliminary data.</text>
</comment>
<comment type="similarity">
    <text evidence="2 3">Belongs to the glutamine synthetase family.</text>
</comment>
<sequence>MGDATDPQPSETVLPKQTWASLLGKYPEVKFVWIRFSPVLGGLLAYMVPVQRFSRMIEDGQKCSVGTFNLTHSGHDNSMASDVPFCGSLYLEPDLQAVFPWFHMTSGAPRLEVFTRTLNEHGDPAVECPRTNLKGLEQKLAQQYQSNILVGVEVEVIFIRNSDRDGLDPLDQSIVHRSHVFAGATAAMKRTTVAMVEEIVTKALDMGIEIDRYHAEMTPGQWEFSLLPQTPVQAIDMLLQFREVLEIIAREHGFMATMHPEPFSGRLGSGVHMHISWNSPVGAEQADDRETAQAESFFAGMIEHLPAIVGVAAPLDVSFQRLKRLCVDDVFWGWNNRYAPLRRITSNRFEFRLMCGTANPYLVLASILAAGSDGLHRGVNLRAGPCQFPSVDLSEDDRSDLGIVAKIPRDIEEATESLRRDVVLATYLGQPLVQAYLHSIVSYNQRLRQMNPAEQSRFLIEIY</sequence>